<evidence type="ECO:0000256" key="2">
    <source>
        <dbReference type="ARBA" id="ARBA00011233"/>
    </source>
</evidence>
<evidence type="ECO:0000313" key="13">
    <source>
        <dbReference type="EMBL" id="EHY32455.1"/>
    </source>
</evidence>
<evidence type="ECO:0000256" key="8">
    <source>
        <dbReference type="ARBA" id="ARBA00023114"/>
    </source>
</evidence>
<dbReference type="STRING" id="762967.HMPREF9440_00137"/>
<evidence type="ECO:0000259" key="12">
    <source>
        <dbReference type="Pfam" id="PF13609"/>
    </source>
</evidence>
<keyword evidence="8" id="KW-0626">Porin</keyword>
<dbReference type="GO" id="GO:0009279">
    <property type="term" value="C:cell outer membrane"/>
    <property type="evidence" value="ECO:0007669"/>
    <property type="project" value="UniProtKB-SubCell"/>
</dbReference>
<dbReference type="SUPFAM" id="SSF56935">
    <property type="entry name" value="Porins"/>
    <property type="match status" value="1"/>
</dbReference>
<dbReference type="Pfam" id="PF13609">
    <property type="entry name" value="Porin_4"/>
    <property type="match status" value="1"/>
</dbReference>
<keyword evidence="4" id="KW-1134">Transmembrane beta strand</keyword>
<evidence type="ECO:0000256" key="3">
    <source>
        <dbReference type="ARBA" id="ARBA00022448"/>
    </source>
</evidence>
<dbReference type="EMBL" id="AFBQ01000016">
    <property type="protein sequence ID" value="EHY32455.1"/>
    <property type="molecule type" value="Genomic_DNA"/>
</dbReference>
<dbReference type="GO" id="GO:0006811">
    <property type="term" value="P:monoatomic ion transport"/>
    <property type="evidence" value="ECO:0007669"/>
    <property type="project" value="UniProtKB-KW"/>
</dbReference>
<organism evidence="13 14">
    <name type="scientific">Sutterella parvirubra YIT 11816</name>
    <dbReference type="NCBI Taxonomy" id="762967"/>
    <lineage>
        <taxon>Bacteria</taxon>
        <taxon>Pseudomonadati</taxon>
        <taxon>Pseudomonadota</taxon>
        <taxon>Betaproteobacteria</taxon>
        <taxon>Burkholderiales</taxon>
        <taxon>Sutterellaceae</taxon>
        <taxon>Sutterella</taxon>
    </lineage>
</organism>
<evidence type="ECO:0000256" key="6">
    <source>
        <dbReference type="ARBA" id="ARBA00022729"/>
    </source>
</evidence>
<dbReference type="RefSeq" id="WP_008540487.1">
    <property type="nucleotide sequence ID" value="NZ_JH604850.1"/>
</dbReference>
<dbReference type="HOGENOM" id="CLU_172622_0_0_4"/>
<dbReference type="PANTHER" id="PTHR34501">
    <property type="entry name" value="PROTEIN YDDL-RELATED"/>
    <property type="match status" value="1"/>
</dbReference>
<evidence type="ECO:0000256" key="5">
    <source>
        <dbReference type="ARBA" id="ARBA00022692"/>
    </source>
</evidence>
<feature type="domain" description="Porin" evidence="12">
    <location>
        <begin position="8"/>
        <end position="99"/>
    </location>
</feature>
<dbReference type="Gene3D" id="2.40.160.10">
    <property type="entry name" value="Porin"/>
    <property type="match status" value="1"/>
</dbReference>
<evidence type="ECO:0000256" key="4">
    <source>
        <dbReference type="ARBA" id="ARBA00022452"/>
    </source>
</evidence>
<evidence type="ECO:0000256" key="1">
    <source>
        <dbReference type="ARBA" id="ARBA00004571"/>
    </source>
</evidence>
<evidence type="ECO:0000256" key="9">
    <source>
        <dbReference type="ARBA" id="ARBA00023136"/>
    </source>
</evidence>
<keyword evidence="10" id="KW-0998">Cell outer membrane</keyword>
<feature type="signal peptide" evidence="11">
    <location>
        <begin position="1"/>
        <end position="21"/>
    </location>
</feature>
<dbReference type="GO" id="GO:0046930">
    <property type="term" value="C:pore complex"/>
    <property type="evidence" value="ECO:0007669"/>
    <property type="project" value="UniProtKB-KW"/>
</dbReference>
<dbReference type="OrthoDB" id="8576858at2"/>
<sequence length="111" mass="11654">MFKKTLAAAAILAAFAGSALAADIQLYGRFSIGLNYTNSDVDIPDDGLVSGDAKSHSFTMNSGDYTGSRFGLRGAEEFGNGWKVGFVLENGFSGDSGELGDGDRIFDREVG</sequence>
<gene>
    <name evidence="13" type="ORF">HMPREF9440_00137</name>
</gene>
<keyword evidence="5" id="KW-0812">Transmembrane</keyword>
<keyword evidence="14" id="KW-1185">Reference proteome</keyword>
<feature type="chain" id="PRO_5003588025" description="Porin domain-containing protein" evidence="11">
    <location>
        <begin position="22"/>
        <end position="111"/>
    </location>
</feature>
<evidence type="ECO:0000256" key="11">
    <source>
        <dbReference type="SAM" id="SignalP"/>
    </source>
</evidence>
<evidence type="ECO:0000313" key="14">
    <source>
        <dbReference type="Proteomes" id="UP000004956"/>
    </source>
</evidence>
<dbReference type="PATRIC" id="fig|762967.3.peg.121"/>
<dbReference type="Proteomes" id="UP000004956">
    <property type="component" value="Unassembled WGS sequence"/>
</dbReference>
<keyword evidence="9" id="KW-0472">Membrane</keyword>
<protein>
    <recommendedName>
        <fullName evidence="12">Porin domain-containing protein</fullName>
    </recommendedName>
</protein>
<evidence type="ECO:0000256" key="10">
    <source>
        <dbReference type="ARBA" id="ARBA00023237"/>
    </source>
</evidence>
<comment type="subunit">
    <text evidence="2">Homotrimer.</text>
</comment>
<reference evidence="13 14" key="1">
    <citation type="submission" date="2011-11" db="EMBL/GenBank/DDBJ databases">
        <authorList>
            <person name="Weinstock G."/>
            <person name="Sodergren E."/>
            <person name="Clifton S."/>
            <person name="Fulton L."/>
            <person name="Fulton B."/>
            <person name="Courtney L."/>
            <person name="Fronick C."/>
            <person name="Harrison M."/>
            <person name="Strong C."/>
            <person name="Farmer C."/>
            <person name="Delahaunty K."/>
            <person name="Markovic C."/>
            <person name="Hall O."/>
            <person name="Minx P."/>
            <person name="Tomlinson C."/>
            <person name="Mitreva M."/>
            <person name="Hou S."/>
            <person name="Chen J."/>
            <person name="Wollam A."/>
            <person name="Pepin K.H."/>
            <person name="Johnson M."/>
            <person name="Bhonagiri V."/>
            <person name="Zhang X."/>
            <person name="Suruliraj S."/>
            <person name="Warren W."/>
            <person name="Chinwalla A."/>
            <person name="Mardis E.R."/>
            <person name="Wilson R.K."/>
        </authorList>
    </citation>
    <scope>NUCLEOTIDE SEQUENCE [LARGE SCALE GENOMIC DNA]</scope>
    <source>
        <strain evidence="13 14">YIT 11816</strain>
    </source>
</reference>
<keyword evidence="7" id="KW-0406">Ion transport</keyword>
<dbReference type="InterPro" id="IPR023614">
    <property type="entry name" value="Porin_dom_sf"/>
</dbReference>
<evidence type="ECO:0000256" key="7">
    <source>
        <dbReference type="ARBA" id="ARBA00023065"/>
    </source>
</evidence>
<proteinExistence type="predicted"/>
<accession>H3KBP1</accession>
<dbReference type="GO" id="GO:0015288">
    <property type="term" value="F:porin activity"/>
    <property type="evidence" value="ECO:0007669"/>
    <property type="project" value="UniProtKB-KW"/>
</dbReference>
<dbReference type="AlphaFoldDB" id="H3KBP1"/>
<comment type="subcellular location">
    <subcellularLocation>
        <location evidence="1">Cell outer membrane</location>
        <topology evidence="1">Multi-pass membrane protein</topology>
    </subcellularLocation>
</comment>
<comment type="caution">
    <text evidence="13">The sequence shown here is derived from an EMBL/GenBank/DDBJ whole genome shotgun (WGS) entry which is preliminary data.</text>
</comment>
<dbReference type="InterPro" id="IPR050298">
    <property type="entry name" value="Gram-neg_bact_OMP"/>
</dbReference>
<keyword evidence="6 11" id="KW-0732">Signal</keyword>
<dbReference type="PANTHER" id="PTHR34501:SF9">
    <property type="entry name" value="MAJOR OUTER MEMBRANE PROTEIN P.IA"/>
    <property type="match status" value="1"/>
</dbReference>
<keyword evidence="3" id="KW-0813">Transport</keyword>
<name>H3KBP1_9BURK</name>
<dbReference type="InterPro" id="IPR033900">
    <property type="entry name" value="Gram_neg_porin_domain"/>
</dbReference>